<protein>
    <submittedName>
        <fullName evidence="7">Retrovirus-related pol polyprotein from transposon TNT 1-94</fullName>
    </submittedName>
</protein>
<evidence type="ECO:0000259" key="6">
    <source>
        <dbReference type="PROSITE" id="PS50994"/>
    </source>
</evidence>
<dbReference type="InterPro" id="IPR057670">
    <property type="entry name" value="SH3_retrovirus"/>
</dbReference>
<dbReference type="Pfam" id="PF07727">
    <property type="entry name" value="RVT_2"/>
    <property type="match status" value="1"/>
</dbReference>
<reference evidence="7" key="2">
    <citation type="submission" date="2022-01" db="EMBL/GenBank/DDBJ databases">
        <authorList>
            <person name="Yamashiro T."/>
            <person name="Shiraishi A."/>
            <person name="Satake H."/>
            <person name="Nakayama K."/>
        </authorList>
    </citation>
    <scope>NUCLEOTIDE SEQUENCE</scope>
</reference>
<dbReference type="InterPro" id="IPR001584">
    <property type="entry name" value="Integrase_cat-core"/>
</dbReference>
<reference evidence="7" key="1">
    <citation type="journal article" date="2022" name="Int. J. Mol. Sci.">
        <title>Draft Genome of Tanacetum Coccineum: Genomic Comparison of Closely Related Tanacetum-Family Plants.</title>
        <authorList>
            <person name="Yamashiro T."/>
            <person name="Shiraishi A."/>
            <person name="Nakayama K."/>
            <person name="Satake H."/>
        </authorList>
    </citation>
    <scope>NUCLEOTIDE SEQUENCE</scope>
</reference>
<dbReference type="PROSITE" id="PS50158">
    <property type="entry name" value="ZF_CCHC"/>
    <property type="match status" value="1"/>
</dbReference>
<dbReference type="Pfam" id="PF25597">
    <property type="entry name" value="SH3_retrovirus"/>
    <property type="match status" value="1"/>
</dbReference>
<keyword evidence="3" id="KW-0863">Zinc-finger</keyword>
<evidence type="ECO:0000256" key="1">
    <source>
        <dbReference type="ARBA" id="ARBA00022723"/>
    </source>
</evidence>
<dbReference type="PANTHER" id="PTHR42648:SF21">
    <property type="entry name" value="CYSTEINE-RICH RLK (RECEPTOR-LIKE PROTEIN KINASE) 8"/>
    <property type="match status" value="1"/>
</dbReference>
<evidence type="ECO:0000259" key="5">
    <source>
        <dbReference type="PROSITE" id="PS50158"/>
    </source>
</evidence>
<keyword evidence="1" id="KW-0479">Metal-binding</keyword>
<dbReference type="InterPro" id="IPR036397">
    <property type="entry name" value="RNaseH_sf"/>
</dbReference>
<evidence type="ECO:0000256" key="2">
    <source>
        <dbReference type="ARBA" id="ARBA00022801"/>
    </source>
</evidence>
<feature type="compositionally biased region" description="Basic and acidic residues" evidence="4">
    <location>
        <begin position="660"/>
        <end position="675"/>
    </location>
</feature>
<proteinExistence type="predicted"/>
<dbReference type="Pfam" id="PF00665">
    <property type="entry name" value="rve"/>
    <property type="match status" value="1"/>
</dbReference>
<dbReference type="InterPro" id="IPR045358">
    <property type="entry name" value="Ty3_capsid"/>
</dbReference>
<feature type="region of interest" description="Disordered" evidence="4">
    <location>
        <begin position="615"/>
        <end position="683"/>
    </location>
</feature>
<dbReference type="PANTHER" id="PTHR42648">
    <property type="entry name" value="TRANSPOSASE, PUTATIVE-RELATED"/>
    <property type="match status" value="1"/>
</dbReference>
<dbReference type="Proteomes" id="UP001151760">
    <property type="component" value="Unassembled WGS sequence"/>
</dbReference>
<organism evidence="7 8">
    <name type="scientific">Tanacetum coccineum</name>
    <dbReference type="NCBI Taxonomy" id="301880"/>
    <lineage>
        <taxon>Eukaryota</taxon>
        <taxon>Viridiplantae</taxon>
        <taxon>Streptophyta</taxon>
        <taxon>Embryophyta</taxon>
        <taxon>Tracheophyta</taxon>
        <taxon>Spermatophyta</taxon>
        <taxon>Magnoliopsida</taxon>
        <taxon>eudicotyledons</taxon>
        <taxon>Gunneridae</taxon>
        <taxon>Pentapetalae</taxon>
        <taxon>asterids</taxon>
        <taxon>campanulids</taxon>
        <taxon>Asterales</taxon>
        <taxon>Asteraceae</taxon>
        <taxon>Asteroideae</taxon>
        <taxon>Anthemideae</taxon>
        <taxon>Anthemidinae</taxon>
        <taxon>Tanacetum</taxon>
    </lineage>
</organism>
<keyword evidence="8" id="KW-1185">Reference proteome</keyword>
<evidence type="ECO:0000313" key="8">
    <source>
        <dbReference type="Proteomes" id="UP001151760"/>
    </source>
</evidence>
<comment type="caution">
    <text evidence="7">The sequence shown here is derived from an EMBL/GenBank/DDBJ whole genome shotgun (WGS) entry which is preliminary data.</text>
</comment>
<dbReference type="InterPro" id="IPR012337">
    <property type="entry name" value="RNaseH-like_sf"/>
</dbReference>
<feature type="domain" description="Integrase catalytic" evidence="6">
    <location>
        <begin position="1"/>
        <end position="158"/>
    </location>
</feature>
<dbReference type="InterPro" id="IPR013103">
    <property type="entry name" value="RVT_2"/>
</dbReference>
<keyword evidence="2" id="KW-0378">Hydrolase</keyword>
<dbReference type="Gene3D" id="3.30.420.10">
    <property type="entry name" value="Ribonuclease H-like superfamily/Ribonuclease H"/>
    <property type="match status" value="1"/>
</dbReference>
<dbReference type="InterPro" id="IPR001878">
    <property type="entry name" value="Znf_CCHC"/>
</dbReference>
<accession>A0ABQ5IK72</accession>
<gene>
    <name evidence="7" type="ORF">Tco_1110774</name>
</gene>
<dbReference type="InterPro" id="IPR039537">
    <property type="entry name" value="Retrotran_Ty1/copia-like"/>
</dbReference>
<dbReference type="Pfam" id="PF19259">
    <property type="entry name" value="Ty3_capsid"/>
    <property type="match status" value="1"/>
</dbReference>
<evidence type="ECO:0000256" key="3">
    <source>
        <dbReference type="PROSITE-ProRule" id="PRU00047"/>
    </source>
</evidence>
<evidence type="ECO:0000313" key="7">
    <source>
        <dbReference type="EMBL" id="GJU00436.1"/>
    </source>
</evidence>
<dbReference type="PROSITE" id="PS50994">
    <property type="entry name" value="INTEGRASE"/>
    <property type="match status" value="1"/>
</dbReference>
<evidence type="ECO:0000256" key="4">
    <source>
        <dbReference type="SAM" id="MobiDB-lite"/>
    </source>
</evidence>
<feature type="compositionally biased region" description="Low complexity" evidence="4">
    <location>
        <begin position="629"/>
        <end position="644"/>
    </location>
</feature>
<feature type="compositionally biased region" description="Basic and acidic residues" evidence="4">
    <location>
        <begin position="615"/>
        <end position="627"/>
    </location>
</feature>
<name>A0ABQ5IK72_9ASTR</name>
<feature type="domain" description="CCHC-type" evidence="5">
    <location>
        <begin position="705"/>
        <end position="721"/>
    </location>
</feature>
<sequence>MDLFGPSAVRSYGGNHYTLVIVDDYSRYTWTRFLKDKTEAFDQFEIFSRKIQNQLGCSIVSIRTDHGREFDNEVQFGEFCNTNGITHNFSAPRTPQSNGVVERKNRTLQEMSRTMLNEQSLPQKFWCNAVDTSTYILNRILIRAILGKTPYELLRGRKPTLDYFRVFGSKCFILNTKDYLTKFDPKSYEGVFLGYSQNSKAYIILNKHTRKVEESLNVTFDETPPPSKTSPLVDDDLDEEEAIKVTEKKNLENDIVDETLEVDEIINIKESRNHPLENVIGNLNQRTLRSQAQNQSNFFCFISTIEPKNVNEALGDESWIVAMQEELNQFVANDVWELVPQPRNMTIIGTKWVFRNKLDENGIVSRNKARLVAQGYNQQEGIDYDETYAPVARLESIRILLAYACALDFKLFQMDVKSAFLNGFINEEDFVMPSFPNQETMSSPNRSTSDIEDAFSSMNILNYTSVSPDYFPASSGSISFNSSENSKDNMISPVFSSFYNNPLLSPTENQKKGRGKESKYCPRTEIRKMEEELYNLSVKGNDLKPYVRRFQELTTLCPNMVPNNEKLLEAFIGGLPRSIEGNVTASKPQTLEEAINISQRLMDQIIKRDFVQETNDHKRKLEDKRNTIDNNNNYPKYHNNNNHFNNRKNDNYQNNHNNHNRNDDYHHQQNRRQEPVRTYPPKRYHGNLPLCTKCTLHHTGDCTVKCRTCNKVGHLTRNCRDKRSTAENNS</sequence>
<keyword evidence="3" id="KW-0862">Zinc</keyword>
<dbReference type="SUPFAM" id="SSF53098">
    <property type="entry name" value="Ribonuclease H-like"/>
    <property type="match status" value="1"/>
</dbReference>
<dbReference type="EMBL" id="BQNB010020864">
    <property type="protein sequence ID" value="GJU00436.1"/>
    <property type="molecule type" value="Genomic_DNA"/>
</dbReference>